<name>I4YS19_9HYPH</name>
<dbReference type="RefSeq" id="WP_009762812.1">
    <property type="nucleotide sequence ID" value="NZ_CP141050.1"/>
</dbReference>
<gene>
    <name evidence="1" type="ORF">MicloDRAFT_00033110</name>
</gene>
<organism evidence="1 2">
    <name type="scientific">Microvirga lotononidis</name>
    <dbReference type="NCBI Taxonomy" id="864069"/>
    <lineage>
        <taxon>Bacteria</taxon>
        <taxon>Pseudomonadati</taxon>
        <taxon>Pseudomonadota</taxon>
        <taxon>Alphaproteobacteria</taxon>
        <taxon>Hyphomicrobiales</taxon>
        <taxon>Methylobacteriaceae</taxon>
        <taxon>Microvirga</taxon>
    </lineage>
</organism>
<sequence>MANDHGSLEPSTWDPALDAVIAAPDHHKVLFENDRVRVLEVTLEPNDEEPVHHHRWPSVFVFDAIKPPVHDFAPDGTQLPPNRDVIQAIQSWDGQGCLVVHMAPQPAGRVLNGSDQTLHGIRIEMKV</sequence>
<dbReference type="OrthoDB" id="7060081at2"/>
<dbReference type="Gene3D" id="2.60.120.10">
    <property type="entry name" value="Jelly Rolls"/>
    <property type="match status" value="1"/>
</dbReference>
<dbReference type="STRING" id="864069.MicloDRAFT_00033110"/>
<dbReference type="eggNOG" id="ENOG5032YX1">
    <property type="taxonomic scope" value="Bacteria"/>
</dbReference>
<dbReference type="Proteomes" id="UP000003947">
    <property type="component" value="Unassembled WGS sequence"/>
</dbReference>
<dbReference type="AlphaFoldDB" id="I4YS19"/>
<dbReference type="HOGENOM" id="CLU_1968010_0_0_5"/>
<dbReference type="InterPro" id="IPR014710">
    <property type="entry name" value="RmlC-like_jellyroll"/>
</dbReference>
<dbReference type="EMBL" id="JH660645">
    <property type="protein sequence ID" value="EIM26761.1"/>
    <property type="molecule type" value="Genomic_DNA"/>
</dbReference>
<keyword evidence="2" id="KW-1185">Reference proteome</keyword>
<dbReference type="PATRIC" id="fig|864069.3.peg.3605"/>
<reference evidence="1 2" key="1">
    <citation type="submission" date="2012-02" db="EMBL/GenBank/DDBJ databases">
        <title>Improved High-Quality Draft sequence of Microvirga sp. WSM3557.</title>
        <authorList>
            <consortium name="US DOE Joint Genome Institute"/>
            <person name="Lucas S."/>
            <person name="Han J."/>
            <person name="Lapidus A."/>
            <person name="Cheng J.-F."/>
            <person name="Goodwin L."/>
            <person name="Pitluck S."/>
            <person name="Peters L."/>
            <person name="Zhang X."/>
            <person name="Detter J.C."/>
            <person name="Han C."/>
            <person name="Tapia R."/>
            <person name="Land M."/>
            <person name="Hauser L."/>
            <person name="Kyrpides N."/>
            <person name="Ivanova N."/>
            <person name="Pagani I."/>
            <person name="Brau L."/>
            <person name="Yates R."/>
            <person name="O'Hara G."/>
            <person name="Rui T."/>
            <person name="Howieson J."/>
            <person name="Reeve W."/>
            <person name="Woyke T."/>
        </authorList>
    </citation>
    <scope>NUCLEOTIDE SEQUENCE [LARGE SCALE GENOMIC DNA]</scope>
    <source>
        <strain evidence="1 2">WSM3557</strain>
    </source>
</reference>
<proteinExistence type="predicted"/>
<accession>I4YS19</accession>
<protein>
    <submittedName>
        <fullName evidence="1">Uncharacterized protein</fullName>
    </submittedName>
</protein>
<evidence type="ECO:0000313" key="2">
    <source>
        <dbReference type="Proteomes" id="UP000003947"/>
    </source>
</evidence>
<evidence type="ECO:0000313" key="1">
    <source>
        <dbReference type="EMBL" id="EIM26761.1"/>
    </source>
</evidence>